<dbReference type="EMBL" id="JAPQKO010000007">
    <property type="protein sequence ID" value="KAJ5152419.1"/>
    <property type="molecule type" value="Genomic_DNA"/>
</dbReference>
<comment type="caution">
    <text evidence="2">The sequence shown here is derived from an EMBL/GenBank/DDBJ whole genome shotgun (WGS) entry which is preliminary data.</text>
</comment>
<feature type="compositionally biased region" description="Acidic residues" evidence="1">
    <location>
        <begin position="51"/>
        <end position="61"/>
    </location>
</feature>
<evidence type="ECO:0000313" key="3">
    <source>
        <dbReference type="Proteomes" id="UP001146351"/>
    </source>
</evidence>
<organism evidence="2 3">
    <name type="scientific">Penicillium capsulatum</name>
    <dbReference type="NCBI Taxonomy" id="69766"/>
    <lineage>
        <taxon>Eukaryota</taxon>
        <taxon>Fungi</taxon>
        <taxon>Dikarya</taxon>
        <taxon>Ascomycota</taxon>
        <taxon>Pezizomycotina</taxon>
        <taxon>Eurotiomycetes</taxon>
        <taxon>Eurotiomycetidae</taxon>
        <taxon>Eurotiales</taxon>
        <taxon>Aspergillaceae</taxon>
        <taxon>Penicillium</taxon>
    </lineage>
</organism>
<proteinExistence type="predicted"/>
<feature type="region of interest" description="Disordered" evidence="1">
    <location>
        <begin position="24"/>
        <end position="135"/>
    </location>
</feature>
<reference evidence="2" key="2">
    <citation type="journal article" date="2023" name="IMA Fungus">
        <title>Comparative genomic study of the Penicillium genus elucidates a diverse pangenome and 15 lateral gene transfer events.</title>
        <authorList>
            <person name="Petersen C."/>
            <person name="Sorensen T."/>
            <person name="Nielsen M.R."/>
            <person name="Sondergaard T.E."/>
            <person name="Sorensen J.L."/>
            <person name="Fitzpatrick D.A."/>
            <person name="Frisvad J.C."/>
            <person name="Nielsen K.L."/>
        </authorList>
    </citation>
    <scope>NUCLEOTIDE SEQUENCE</scope>
    <source>
        <strain evidence="2">IBT 21917</strain>
    </source>
</reference>
<accession>A0A9W9HP93</accession>
<protein>
    <submittedName>
        <fullName evidence="2">Uncharacterized protein</fullName>
    </submittedName>
</protein>
<dbReference type="AlphaFoldDB" id="A0A9W9HP93"/>
<dbReference type="Proteomes" id="UP001146351">
    <property type="component" value="Unassembled WGS sequence"/>
</dbReference>
<reference evidence="2" key="1">
    <citation type="submission" date="2022-11" db="EMBL/GenBank/DDBJ databases">
        <authorList>
            <person name="Petersen C."/>
        </authorList>
    </citation>
    <scope>NUCLEOTIDE SEQUENCE</scope>
    <source>
        <strain evidence="2">IBT 21917</strain>
    </source>
</reference>
<evidence type="ECO:0000313" key="2">
    <source>
        <dbReference type="EMBL" id="KAJ5152419.1"/>
    </source>
</evidence>
<sequence length="135" mass="15588">MCASRFNLEEQQLALLNDFLSEEEKEEANEEKVAEFLDDLDPISDNKEDDVPISDNEEDDVVPIQEQPTTQGLSERAVGKRRRSVASEAEIEAQEGAQSDNETDIPLPKQPKTQQRVSRRNRKRSRREDDDFIHY</sequence>
<evidence type="ECO:0000256" key="1">
    <source>
        <dbReference type="SAM" id="MobiDB-lite"/>
    </source>
</evidence>
<feature type="compositionally biased region" description="Basic and acidic residues" evidence="1">
    <location>
        <begin position="126"/>
        <end position="135"/>
    </location>
</feature>
<keyword evidence="3" id="KW-1185">Reference proteome</keyword>
<gene>
    <name evidence="2" type="ORF">N7492_009699</name>
</gene>
<name>A0A9W9HP93_9EURO</name>
<dbReference type="OrthoDB" id="4526278at2759"/>